<organism evidence="1 2">
    <name type="scientific">Bacteroides stercoris</name>
    <dbReference type="NCBI Taxonomy" id="46506"/>
    <lineage>
        <taxon>Bacteria</taxon>
        <taxon>Pseudomonadati</taxon>
        <taxon>Bacteroidota</taxon>
        <taxon>Bacteroidia</taxon>
        <taxon>Bacteroidales</taxon>
        <taxon>Bacteroidaceae</taxon>
        <taxon>Bacteroides</taxon>
    </lineage>
</organism>
<dbReference type="AlphaFoldDB" id="A0A3E4UQM3"/>
<dbReference type="EMBL" id="QSSV01000007">
    <property type="protein sequence ID" value="RGM13977.1"/>
    <property type="molecule type" value="Genomic_DNA"/>
</dbReference>
<sequence>MGRISISSKTENVIGNLNLNYHVAKGIVYFDSNGKVVKTILHNKKIESWVEISSITGKYIGEIRDYEGRKYEKAQMPNIINNNEISPRHKVYYQQFDHEIAAFTLIYNRALEHDRKLLKEKRIFKLSETKRLFALPIINTVGLFFVGGGKYTNLPSCLDPTLVKAMCMRESRCCITQQQQDIMQVNNEGDWVKGKEQVGLKKGLKIKESQSIQAGILWLHSKSLSTRKYYIRGLKWNKGWDYTDAKVENITTEREKNAELNIYTCSNDWWNAVKQYNGSPKKEEYVRAVREYYQKASIPTCEDYYVDDKNYIRPYVPESI</sequence>
<comment type="caution">
    <text evidence="1">The sequence shown here is derived from an EMBL/GenBank/DDBJ whole genome shotgun (WGS) entry which is preliminary data.</text>
</comment>
<name>A0A3E4UQM3_BACSE</name>
<reference evidence="1 2" key="1">
    <citation type="submission" date="2018-08" db="EMBL/GenBank/DDBJ databases">
        <title>A genome reference for cultivated species of the human gut microbiota.</title>
        <authorList>
            <person name="Zou Y."/>
            <person name="Xue W."/>
            <person name="Luo G."/>
        </authorList>
    </citation>
    <scope>NUCLEOTIDE SEQUENCE [LARGE SCALE GENOMIC DNA]</scope>
    <source>
        <strain evidence="1 2">TF03-6</strain>
    </source>
</reference>
<evidence type="ECO:0000313" key="2">
    <source>
        <dbReference type="Proteomes" id="UP000261223"/>
    </source>
</evidence>
<accession>A0A3E4UQM3</accession>
<gene>
    <name evidence="1" type="ORF">DXC34_06750</name>
</gene>
<proteinExistence type="predicted"/>
<protein>
    <submittedName>
        <fullName evidence="1">Uncharacterized protein</fullName>
    </submittedName>
</protein>
<evidence type="ECO:0000313" key="1">
    <source>
        <dbReference type="EMBL" id="RGM13977.1"/>
    </source>
</evidence>
<dbReference type="Proteomes" id="UP000261223">
    <property type="component" value="Unassembled WGS sequence"/>
</dbReference>
<dbReference type="RefSeq" id="WP_117741538.1">
    <property type="nucleotide sequence ID" value="NZ_QSSV01000007.1"/>
</dbReference>